<dbReference type="Pfam" id="PF00474">
    <property type="entry name" value="SSF"/>
    <property type="match status" value="1"/>
</dbReference>
<feature type="transmembrane region" description="Helical" evidence="8">
    <location>
        <begin position="243"/>
        <end position="261"/>
    </location>
</feature>
<evidence type="ECO:0000256" key="2">
    <source>
        <dbReference type="ARBA" id="ARBA00006434"/>
    </source>
</evidence>
<accession>A0A921P0T0</accession>
<gene>
    <name evidence="9" type="ORF">PMES_00422</name>
</gene>
<name>A0A921P0T0_9RHOB</name>
<dbReference type="PROSITE" id="PS50283">
    <property type="entry name" value="NA_SOLUT_SYMP_3"/>
    <property type="match status" value="1"/>
</dbReference>
<dbReference type="InterPro" id="IPR038377">
    <property type="entry name" value="Na/Glc_symporter_sf"/>
</dbReference>
<feature type="transmembrane region" description="Helical" evidence="8">
    <location>
        <begin position="12"/>
        <end position="31"/>
    </location>
</feature>
<feature type="transmembrane region" description="Helical" evidence="8">
    <location>
        <begin position="281"/>
        <end position="304"/>
    </location>
</feature>
<keyword evidence="3" id="KW-0813">Transport</keyword>
<dbReference type="GO" id="GO:0005886">
    <property type="term" value="C:plasma membrane"/>
    <property type="evidence" value="ECO:0007669"/>
    <property type="project" value="TreeGrafter"/>
</dbReference>
<dbReference type="OrthoDB" id="9764416at2"/>
<evidence type="ECO:0000256" key="3">
    <source>
        <dbReference type="ARBA" id="ARBA00022448"/>
    </source>
</evidence>
<feature type="transmembrane region" description="Helical" evidence="8">
    <location>
        <begin position="330"/>
        <end position="358"/>
    </location>
</feature>
<evidence type="ECO:0000256" key="8">
    <source>
        <dbReference type="SAM" id="Phobius"/>
    </source>
</evidence>
<sequence>MTSADWQIQNIWLGLGITLAVFGLYYAVAMINNKKTANATDLYLAGRSIGPLVNSLAASSTWMSVATFLGVVALIQQLHLPFVYMWIQLILSVPLLVMLYGASLYRMGVFTSVHFVQLRYGRNTAFLAAGWMLLIMLMYMVGQFIGIAKVFEVLLGLPYTPSLILSALVITGYITIGGMKGATYNDAIQMVIMMIALLVPLAAILKAMGVAGYWVPPLGYGDLTDALLEQIPTFFDLKFEARFYLSLFVALTIGTLGLPQLAQRVLTSENIKSARVVVPWFCLWVGLMFLGTYAMGFAGVYHFAMMGQELTPEAADKTTLLLNLAYNPEWVSAFVIAGVLAAGVSTIAGLMIGVATVVGHDIVGVLRPHMSEKQQLRYGYMALAGTGVVSLLVSLDPPAFLITSIFWAFGLCATAITPMVVLGVWSTRINPWGAFVGSLLSGALYILLSPYVFADLVVGSGLVAGLGFSTSLISVPVGFILTILVSLATERFARGKAEVARSRAQELVEGMHGWATVTRQRYDSSQWLLILAALWAPVLLWGLVPW</sequence>
<feature type="transmembrane region" description="Helical" evidence="8">
    <location>
        <begin position="527"/>
        <end position="544"/>
    </location>
</feature>
<dbReference type="Proteomes" id="UP000698242">
    <property type="component" value="Unassembled WGS sequence"/>
</dbReference>
<feature type="transmembrane region" description="Helical" evidence="8">
    <location>
        <begin position="159"/>
        <end position="179"/>
    </location>
</feature>
<comment type="caution">
    <text evidence="9">The sequence shown here is derived from an EMBL/GenBank/DDBJ whole genome shotgun (WGS) entry which is preliminary data.</text>
</comment>
<reference evidence="9" key="1">
    <citation type="submission" date="2013-03" db="EMBL/GenBank/DDBJ databases">
        <title>Genome Sequence of the Profundibacterium mesophilum strain KAUST100406-0324T from Red Sea, a novel genus in the family Rhodobacteraceae.</title>
        <authorList>
            <person name="Essack M."/>
            <person name="Alam I."/>
            <person name="Lafi F."/>
            <person name="Alawi W."/>
            <person name="Kamanu F."/>
            <person name="Al-Suwailem A."/>
            <person name="Lee O.O."/>
            <person name="Xu Y."/>
            <person name="Bajic V."/>
            <person name="Qian P.-Y."/>
            <person name="Archer J."/>
        </authorList>
    </citation>
    <scope>NUCLEOTIDE SEQUENCE</scope>
    <source>
        <strain evidence="9">KAUST100406-0324</strain>
    </source>
</reference>
<organism evidence="9 10">
    <name type="scientific">Profundibacterium mesophilum KAUST100406-0324</name>
    <dbReference type="NCBI Taxonomy" id="1037889"/>
    <lineage>
        <taxon>Bacteria</taxon>
        <taxon>Pseudomonadati</taxon>
        <taxon>Pseudomonadota</taxon>
        <taxon>Alphaproteobacteria</taxon>
        <taxon>Rhodobacterales</taxon>
        <taxon>Roseobacteraceae</taxon>
        <taxon>Profundibacterium</taxon>
    </lineage>
</organism>
<evidence type="ECO:0000256" key="6">
    <source>
        <dbReference type="ARBA" id="ARBA00023136"/>
    </source>
</evidence>
<feature type="transmembrane region" description="Helical" evidence="8">
    <location>
        <begin position="52"/>
        <end position="76"/>
    </location>
</feature>
<feature type="transmembrane region" description="Helical" evidence="8">
    <location>
        <begin position="191"/>
        <end position="215"/>
    </location>
</feature>
<keyword evidence="5 8" id="KW-1133">Transmembrane helix</keyword>
<dbReference type="AlphaFoldDB" id="A0A921P0T0"/>
<dbReference type="PANTHER" id="PTHR48086:SF5">
    <property type="entry name" value="NA(+):SOLUTE SYMPORTER (SSF FAMILY)"/>
    <property type="match status" value="1"/>
</dbReference>
<keyword evidence="6 8" id="KW-0472">Membrane</keyword>
<evidence type="ECO:0000313" key="10">
    <source>
        <dbReference type="Proteomes" id="UP000698242"/>
    </source>
</evidence>
<comment type="similarity">
    <text evidence="2 7">Belongs to the sodium:solute symporter (SSF) (TC 2.A.21) family.</text>
</comment>
<feature type="transmembrane region" description="Helical" evidence="8">
    <location>
        <begin position="401"/>
        <end position="425"/>
    </location>
</feature>
<evidence type="ECO:0000256" key="5">
    <source>
        <dbReference type="ARBA" id="ARBA00022989"/>
    </source>
</evidence>
<evidence type="ECO:0000256" key="1">
    <source>
        <dbReference type="ARBA" id="ARBA00004141"/>
    </source>
</evidence>
<feature type="transmembrane region" description="Helical" evidence="8">
    <location>
        <begin position="378"/>
        <end position="395"/>
    </location>
</feature>
<proteinExistence type="inferred from homology"/>
<feature type="transmembrane region" description="Helical" evidence="8">
    <location>
        <begin position="126"/>
        <end position="147"/>
    </location>
</feature>
<comment type="subcellular location">
    <subcellularLocation>
        <location evidence="1">Membrane</location>
        <topology evidence="1">Multi-pass membrane protein</topology>
    </subcellularLocation>
</comment>
<feature type="transmembrane region" description="Helical" evidence="8">
    <location>
        <begin position="82"/>
        <end position="105"/>
    </location>
</feature>
<keyword evidence="4 8" id="KW-0812">Transmembrane</keyword>
<protein>
    <submittedName>
        <fullName evidence="9">Sodiumproline symporter</fullName>
    </submittedName>
</protein>
<keyword evidence="10" id="KW-1185">Reference proteome</keyword>
<dbReference type="EMBL" id="APKE01000007">
    <property type="protein sequence ID" value="KAF0677108.1"/>
    <property type="molecule type" value="Genomic_DNA"/>
</dbReference>
<feature type="transmembrane region" description="Helical" evidence="8">
    <location>
        <begin position="466"/>
        <end position="488"/>
    </location>
</feature>
<dbReference type="RefSeq" id="WP_159963881.1">
    <property type="nucleotide sequence ID" value="NZ_APKE01000007.1"/>
</dbReference>
<dbReference type="InterPro" id="IPR001734">
    <property type="entry name" value="Na/solute_symporter"/>
</dbReference>
<dbReference type="Gene3D" id="1.20.1730.10">
    <property type="entry name" value="Sodium/glucose cotransporter"/>
    <property type="match status" value="1"/>
</dbReference>
<evidence type="ECO:0000256" key="7">
    <source>
        <dbReference type="RuleBase" id="RU362091"/>
    </source>
</evidence>
<evidence type="ECO:0000256" key="4">
    <source>
        <dbReference type="ARBA" id="ARBA00022692"/>
    </source>
</evidence>
<dbReference type="GO" id="GO:0022857">
    <property type="term" value="F:transmembrane transporter activity"/>
    <property type="evidence" value="ECO:0007669"/>
    <property type="project" value="InterPro"/>
</dbReference>
<dbReference type="PANTHER" id="PTHR48086">
    <property type="entry name" value="SODIUM/PROLINE SYMPORTER-RELATED"/>
    <property type="match status" value="1"/>
</dbReference>
<evidence type="ECO:0000313" key="9">
    <source>
        <dbReference type="EMBL" id="KAF0677108.1"/>
    </source>
</evidence>
<dbReference type="InterPro" id="IPR050277">
    <property type="entry name" value="Sodium:Solute_Symporter"/>
</dbReference>
<feature type="transmembrane region" description="Helical" evidence="8">
    <location>
        <begin position="432"/>
        <end position="454"/>
    </location>
</feature>